<feature type="compositionally biased region" description="Polar residues" evidence="3">
    <location>
        <begin position="95"/>
        <end position="106"/>
    </location>
</feature>
<reference evidence="4 5" key="1">
    <citation type="journal article" date="2011" name="Proc. Natl. Acad. Sci. U.S.A.">
        <title>Evolutionary erosion of yeast sex chromosomes by mating-type switching accidents.</title>
        <authorList>
            <person name="Gordon J.L."/>
            <person name="Armisen D."/>
            <person name="Proux-Wera E."/>
            <person name="Oheigeartaigh S.S."/>
            <person name="Byrne K.P."/>
            <person name="Wolfe K.H."/>
        </authorList>
    </citation>
    <scope>NUCLEOTIDE SEQUENCE [LARGE SCALE GENOMIC DNA]</scope>
    <source>
        <strain evidence="5">ATCC 76901 / BCRC 22586 / CBS 4309 / NBRC 1992 / NRRL Y-12630</strain>
    </source>
</reference>
<accession>G0VJ28</accession>
<feature type="region of interest" description="Disordered" evidence="3">
    <location>
        <begin position="87"/>
        <end position="106"/>
    </location>
</feature>
<name>G0VJ28_NAUCA</name>
<dbReference type="EMBL" id="HE576759">
    <property type="protein sequence ID" value="CCC71506.1"/>
    <property type="molecule type" value="Genomic_DNA"/>
</dbReference>
<dbReference type="InterPro" id="IPR015820">
    <property type="entry name" value="TYA"/>
</dbReference>
<dbReference type="Pfam" id="PF01021">
    <property type="entry name" value="TYA"/>
    <property type="match status" value="1"/>
</dbReference>
<evidence type="ECO:0000256" key="2">
    <source>
        <dbReference type="ARBA" id="ARBA00022490"/>
    </source>
</evidence>
<evidence type="ECO:0000256" key="3">
    <source>
        <dbReference type="SAM" id="MobiDB-lite"/>
    </source>
</evidence>
<dbReference type="RefSeq" id="XP_003677854.1">
    <property type="nucleotide sequence ID" value="XM_003677806.1"/>
</dbReference>
<reference key="2">
    <citation type="submission" date="2011-08" db="EMBL/GenBank/DDBJ databases">
        <title>Genome sequence of Naumovozyma castellii.</title>
        <authorList>
            <person name="Gordon J.L."/>
            <person name="Armisen D."/>
            <person name="Proux-Wera E."/>
            <person name="OhEigeartaigh S.S."/>
            <person name="Byrne K.P."/>
            <person name="Wolfe K.H."/>
        </authorList>
    </citation>
    <scope>NUCLEOTIDE SEQUENCE</scope>
    <source>
        <strain>Type strain:CBS 4309</strain>
    </source>
</reference>
<dbReference type="GeneID" id="96905184"/>
<comment type="subcellular location">
    <subcellularLocation>
        <location evidence="1">Cytoplasm</location>
    </subcellularLocation>
</comment>
<dbReference type="KEGG" id="ncs:NCAS_0H01960"/>
<dbReference type="Proteomes" id="UP000001640">
    <property type="component" value="Chromosome 8"/>
</dbReference>
<evidence type="ECO:0000256" key="1">
    <source>
        <dbReference type="ARBA" id="ARBA00004496"/>
    </source>
</evidence>
<dbReference type="InParanoid" id="G0VJ28"/>
<dbReference type="HOGENOM" id="CLU_1012247_0_0_1"/>
<dbReference type="OrthoDB" id="4046078at2759"/>
<gene>
    <name evidence="4" type="primary">NCAS0H01960</name>
    <name evidence="4" type="ordered locus">NCAS_0H01960</name>
</gene>
<evidence type="ECO:0000313" key="5">
    <source>
        <dbReference type="Proteomes" id="UP000001640"/>
    </source>
</evidence>
<dbReference type="GO" id="GO:0003723">
    <property type="term" value="F:RNA binding"/>
    <property type="evidence" value="ECO:0007669"/>
    <property type="project" value="InterPro"/>
</dbReference>
<proteinExistence type="predicted"/>
<dbReference type="GO" id="GO:0005737">
    <property type="term" value="C:cytoplasm"/>
    <property type="evidence" value="ECO:0007669"/>
    <property type="project" value="UniProtKB-SubCell"/>
</dbReference>
<dbReference type="eggNOG" id="ENOG502SWT8">
    <property type="taxonomic scope" value="Eukaryota"/>
</dbReference>
<sequence>MLCECELCVSFIWIEVIFVAYELSSGSVRPIYIYKLQTNPKSYFHLILYQLIIMATNNNIQLNAINTVPLSSNNVNSEHGSARLDLFTNEAGDPSSGNVNSNIPSQPDLSIPRFISNQGPSDLNSIDIEQFKLFQQFQQFLKLTNNPQSQNSSTPSSPTPEIFNLPQQIPIEPKIQTPSPPPIIMNPNSQPSSLTSITINLTKVKSPDEFNLWIIHFIKFLNGRLLTDVIPDEFGTAKRLCTNQEKKFITYIFKQHVPYDHYPSWMKIALQDPHL</sequence>
<evidence type="ECO:0000313" key="4">
    <source>
        <dbReference type="EMBL" id="CCC71506.1"/>
    </source>
</evidence>
<protein>
    <submittedName>
        <fullName evidence="4">Uncharacterized protein</fullName>
    </submittedName>
</protein>
<dbReference type="AlphaFoldDB" id="G0VJ28"/>
<keyword evidence="2" id="KW-0963">Cytoplasm</keyword>
<keyword evidence="5" id="KW-1185">Reference proteome</keyword>
<organism evidence="4 5">
    <name type="scientific">Naumovozyma castellii</name>
    <name type="common">Yeast</name>
    <name type="synonym">Saccharomyces castellii</name>
    <dbReference type="NCBI Taxonomy" id="27288"/>
    <lineage>
        <taxon>Eukaryota</taxon>
        <taxon>Fungi</taxon>
        <taxon>Dikarya</taxon>
        <taxon>Ascomycota</taxon>
        <taxon>Saccharomycotina</taxon>
        <taxon>Saccharomycetes</taxon>
        <taxon>Saccharomycetales</taxon>
        <taxon>Saccharomycetaceae</taxon>
        <taxon>Naumovozyma</taxon>
    </lineage>
</organism>